<feature type="transmembrane region" description="Helical" evidence="1">
    <location>
        <begin position="48"/>
        <end position="74"/>
    </location>
</feature>
<keyword evidence="1" id="KW-0472">Membrane</keyword>
<gene>
    <name evidence="2" type="ORF">Gferi_03575</name>
</gene>
<dbReference type="Proteomes" id="UP000095743">
    <property type="component" value="Chromosome"/>
</dbReference>
<evidence type="ECO:0000256" key="1">
    <source>
        <dbReference type="SAM" id="Phobius"/>
    </source>
</evidence>
<dbReference type="KEGG" id="gfe:Gferi_03575"/>
<evidence type="ECO:0000313" key="3">
    <source>
        <dbReference type="Proteomes" id="UP000095743"/>
    </source>
</evidence>
<reference evidence="2 3" key="1">
    <citation type="submission" date="2016-09" db="EMBL/GenBank/DDBJ databases">
        <title>Genomic analysis reveals versatility of anaerobic energy metabolism of Geosporobacter ferrireducens IRF9 of phylum Firmicutes.</title>
        <authorList>
            <person name="Kim S.-J."/>
        </authorList>
    </citation>
    <scope>NUCLEOTIDE SEQUENCE [LARGE SCALE GENOMIC DNA]</scope>
    <source>
        <strain evidence="2 3">IRF9</strain>
    </source>
</reference>
<dbReference type="EMBL" id="CP017269">
    <property type="protein sequence ID" value="AOT72975.1"/>
    <property type="molecule type" value="Genomic_DNA"/>
</dbReference>
<dbReference type="InterPro" id="IPR010540">
    <property type="entry name" value="CmpB_TMEM229"/>
</dbReference>
<feature type="transmembrane region" description="Helical" evidence="1">
    <location>
        <begin position="17"/>
        <end position="36"/>
    </location>
</feature>
<proteinExistence type="predicted"/>
<sequence>METIFASINERKLINRGFLTGFFCPIYGFGAILIVQSSKWVTVVFEDYSTSLFISILFSILLVTALEYITGLALEKVFNCKWWDYSNNAMNLKGYICLQYSLLWGILAFFLVQVAHPALSELVFSVPVSTKGYIATLIILYFLTDTAKSVLDALDLREVIINYSNLPVNKYYEKIIKYKRFFLAFPRLLILNAGILNRDIRSILNDRIDKIKVELKSRFLP</sequence>
<evidence type="ECO:0000313" key="2">
    <source>
        <dbReference type="EMBL" id="AOT72975.1"/>
    </source>
</evidence>
<keyword evidence="1" id="KW-0812">Transmembrane</keyword>
<name>A0A1D8GPZ0_9FIRM</name>
<dbReference type="Pfam" id="PF06541">
    <property type="entry name" value="ABC_trans_CmpB"/>
    <property type="match status" value="1"/>
</dbReference>
<feature type="transmembrane region" description="Helical" evidence="1">
    <location>
        <begin position="122"/>
        <end position="143"/>
    </location>
</feature>
<dbReference type="AlphaFoldDB" id="A0A1D8GPZ0"/>
<evidence type="ECO:0008006" key="4">
    <source>
        <dbReference type="Google" id="ProtNLM"/>
    </source>
</evidence>
<protein>
    <recommendedName>
        <fullName evidence="4">ABC transporter permease</fullName>
    </recommendedName>
</protein>
<keyword evidence="3" id="KW-1185">Reference proteome</keyword>
<dbReference type="STRING" id="1424294.Gferi_03575"/>
<accession>A0A1D8GPZ0</accession>
<organism evidence="2 3">
    <name type="scientific">Geosporobacter ferrireducens</name>
    <dbReference type="NCBI Taxonomy" id="1424294"/>
    <lineage>
        <taxon>Bacteria</taxon>
        <taxon>Bacillati</taxon>
        <taxon>Bacillota</taxon>
        <taxon>Clostridia</taxon>
        <taxon>Peptostreptococcales</taxon>
        <taxon>Thermotaleaceae</taxon>
        <taxon>Geosporobacter</taxon>
    </lineage>
</organism>
<feature type="transmembrane region" description="Helical" evidence="1">
    <location>
        <begin position="95"/>
        <end position="116"/>
    </location>
</feature>
<keyword evidence="1" id="KW-1133">Transmembrane helix</keyword>